<comment type="caution">
    <text evidence="1">The sequence shown here is derived from an EMBL/GenBank/DDBJ whole genome shotgun (WGS) entry which is preliminary data.</text>
</comment>
<dbReference type="AlphaFoldDB" id="A0A7J2U3I9"/>
<gene>
    <name evidence="1" type="ORF">ENO26_07265</name>
</gene>
<proteinExistence type="predicted"/>
<sequence length="68" mass="7637">MRCRKCDFIGDRDVIATLNLYKKYVSKYSRCGVPGVTLNAPKPDENPSGVQGDRDEAMTSSYINLYKS</sequence>
<name>A0A7J2U3I9_9CREN</name>
<evidence type="ECO:0000313" key="1">
    <source>
        <dbReference type="EMBL" id="HEM67344.1"/>
    </source>
</evidence>
<protein>
    <submittedName>
        <fullName evidence="1">Transposase</fullName>
    </submittedName>
</protein>
<accession>A0A7J2U3I9</accession>
<dbReference type="EMBL" id="DSEU01000047">
    <property type="protein sequence ID" value="HEM67344.1"/>
    <property type="molecule type" value="Genomic_DNA"/>
</dbReference>
<reference evidence="1" key="1">
    <citation type="journal article" date="2020" name="mSystems">
        <title>Genome- and Community-Level Interaction Insights into Carbon Utilization and Element Cycling Functions of Hydrothermarchaeota in Hydrothermal Sediment.</title>
        <authorList>
            <person name="Zhou Z."/>
            <person name="Liu Y."/>
            <person name="Xu W."/>
            <person name="Pan J."/>
            <person name="Luo Z.H."/>
            <person name="Li M."/>
        </authorList>
    </citation>
    <scope>NUCLEOTIDE SEQUENCE [LARGE SCALE GENOMIC DNA]</scope>
    <source>
        <strain evidence="1">SpSt-125</strain>
    </source>
</reference>
<organism evidence="1">
    <name type="scientific">Ignisphaera aggregans</name>
    <dbReference type="NCBI Taxonomy" id="334771"/>
    <lineage>
        <taxon>Archaea</taxon>
        <taxon>Thermoproteota</taxon>
        <taxon>Thermoprotei</taxon>
        <taxon>Desulfurococcales</taxon>
        <taxon>Desulfurococcaceae</taxon>
        <taxon>Ignisphaera</taxon>
    </lineage>
</organism>